<evidence type="ECO:0000259" key="1">
    <source>
        <dbReference type="PROSITE" id="PS51729"/>
    </source>
</evidence>
<dbReference type="CDD" id="cd04301">
    <property type="entry name" value="NAT_SF"/>
    <property type="match status" value="1"/>
</dbReference>
<sequence length="98" mass="11255">MTEIKLELNERKHGAFNLYEDGIRIGEMVVSISDSALTVYHTEVDQAQEGKGFAHQLLEEMVGYARENGLKVIPLCPYVHAQFRHHPEAYTDIWQQPD</sequence>
<dbReference type="PANTHER" id="PTHR31435">
    <property type="entry name" value="PROTEIN NATD1"/>
    <property type="match status" value="1"/>
</dbReference>
<dbReference type="OrthoDB" id="9793389at2"/>
<proteinExistence type="predicted"/>
<dbReference type="InterPro" id="IPR045057">
    <property type="entry name" value="Gcn5-rel_NAT"/>
</dbReference>
<dbReference type="PROSITE" id="PS51729">
    <property type="entry name" value="GNAT_YJDJ"/>
    <property type="match status" value="1"/>
</dbReference>
<accession>A0A0E3ZX97</accession>
<gene>
    <name evidence="2" type="ORF">SD10_16405</name>
</gene>
<name>A0A0E3ZX97_9BACT</name>
<dbReference type="SUPFAM" id="SSF55729">
    <property type="entry name" value="Acyl-CoA N-acyltransferases (Nat)"/>
    <property type="match status" value="1"/>
</dbReference>
<dbReference type="STRING" id="1379870.SD10_16405"/>
<dbReference type="GO" id="GO:0016740">
    <property type="term" value="F:transferase activity"/>
    <property type="evidence" value="ECO:0007669"/>
    <property type="project" value="UniProtKB-KW"/>
</dbReference>
<dbReference type="InterPro" id="IPR031165">
    <property type="entry name" value="GNAT_YJDJ"/>
</dbReference>
<dbReference type="RefSeq" id="WP_046575151.1">
    <property type="nucleotide sequence ID" value="NZ_CP010429.1"/>
</dbReference>
<dbReference type="PATRIC" id="fig|1379870.5.peg.3562"/>
<dbReference type="Gene3D" id="3.40.630.30">
    <property type="match status" value="1"/>
</dbReference>
<keyword evidence="3" id="KW-1185">Reference proteome</keyword>
<organism evidence="2 3">
    <name type="scientific">Spirosoma radiotolerans</name>
    <dbReference type="NCBI Taxonomy" id="1379870"/>
    <lineage>
        <taxon>Bacteria</taxon>
        <taxon>Pseudomonadati</taxon>
        <taxon>Bacteroidota</taxon>
        <taxon>Cytophagia</taxon>
        <taxon>Cytophagales</taxon>
        <taxon>Cytophagaceae</taxon>
        <taxon>Spirosoma</taxon>
    </lineage>
</organism>
<feature type="domain" description="N-acetyltransferase" evidence="1">
    <location>
        <begin position="8"/>
        <end position="95"/>
    </location>
</feature>
<evidence type="ECO:0000313" key="3">
    <source>
        <dbReference type="Proteomes" id="UP000033054"/>
    </source>
</evidence>
<evidence type="ECO:0000313" key="2">
    <source>
        <dbReference type="EMBL" id="AKD56245.1"/>
    </source>
</evidence>
<protein>
    <submittedName>
        <fullName evidence="2">Acetyltransferase</fullName>
    </submittedName>
</protein>
<dbReference type="Pfam" id="PF14542">
    <property type="entry name" value="Acetyltransf_CG"/>
    <property type="match status" value="1"/>
</dbReference>
<dbReference type="EMBL" id="CP010429">
    <property type="protein sequence ID" value="AKD56245.1"/>
    <property type="molecule type" value="Genomic_DNA"/>
</dbReference>
<dbReference type="InterPro" id="IPR016181">
    <property type="entry name" value="Acyl_CoA_acyltransferase"/>
</dbReference>
<dbReference type="PANTHER" id="PTHR31435:SF9">
    <property type="entry name" value="PROTEIN NATD1"/>
    <property type="match status" value="1"/>
</dbReference>
<reference evidence="2 3" key="1">
    <citation type="journal article" date="2014" name="Curr. Microbiol.">
        <title>Spirosoma radiotolerans sp. nov., a gamma-radiation-resistant bacterium isolated from gamma ray-irradiated soil.</title>
        <authorList>
            <person name="Lee J.J."/>
            <person name="Srinivasan S."/>
            <person name="Lim S."/>
            <person name="Joe M."/>
            <person name="Im S."/>
            <person name="Bae S.I."/>
            <person name="Park K.R."/>
            <person name="Han J.H."/>
            <person name="Park S.H."/>
            <person name="Joo B.M."/>
            <person name="Park S.J."/>
            <person name="Kim M.K."/>
        </authorList>
    </citation>
    <scope>NUCLEOTIDE SEQUENCE [LARGE SCALE GENOMIC DNA]</scope>
    <source>
        <strain evidence="2 3">DG5A</strain>
    </source>
</reference>
<dbReference type="HOGENOM" id="CLU_132888_2_1_10"/>
<dbReference type="KEGG" id="srd:SD10_16405"/>
<dbReference type="Proteomes" id="UP000033054">
    <property type="component" value="Chromosome"/>
</dbReference>
<dbReference type="AlphaFoldDB" id="A0A0E3ZX97"/>
<keyword evidence="2" id="KW-0808">Transferase</keyword>